<protein>
    <submittedName>
        <fullName evidence="1">Tetratricopeptide (TPR) repeat protein</fullName>
    </submittedName>
</protein>
<dbReference type="InterPro" id="IPR019734">
    <property type="entry name" value="TPR_rpt"/>
</dbReference>
<dbReference type="Proteomes" id="UP001519288">
    <property type="component" value="Unassembled WGS sequence"/>
</dbReference>
<dbReference type="InterPro" id="IPR013784">
    <property type="entry name" value="Carb-bd-like_fold"/>
</dbReference>
<sequence length="744" mass="85235">MATVLIFNFYIIPKFEAQNGDKVQKDQLEAEKDKSTFSIIQSSTTLEQKWQRVEEFIIKNTGSSNRAYPLHIGNMTTSIKEETPVPLTTDEKISLLEDYVEHVPSKEIDYVSAIKKLANLYYSKGQPNQSLETFRKGESRIPGEYAAYKLSIAVNLAQSLFEQGQFVQAREVLQIFPPSGSKTLNREYFVQYVDIQMKLLLQDHQWREASKWVTQNMTEYKQQFQDPVASSNSEDEAFKQLVRMQLTLDKELVHKEATVTQVTGMVKYSDGTPIAGVGVYLREASDLNHSLTSSEMYETVSNERGEYKFYGVLPGNYQLEAGFDYEQMNGYMWARSDDDWIKAGRSQQITKNIVLHPLMEITSPSNHETITGKNVHFSWTSVPGASYYNISLWLGTDGGSIGSSFKMHIKDSELSVPVEQIYNQSTGISSHDKDGKPDSLSILGFSNPNGNMWWTVEAYDAQGHIMTSSNGYRLDTDTVGKLPFFSLKERTLTLADQLVLQGKLDDAMKRYKEDHKQNPFNVHNLQMILQLYDAKVIRASRADRSITEQEAFPYRKQLLELNPSEKNNQFRLLNYYYDRHMWSEFHASYITYQKLLVTYQESTEDKDNSYELSLYGSALLKQGEVARAIAIFKKVMTIDHDHRFIGNYLAAALLNGDSWAQVVRLAEQYPQLMGGDSDPDWMQLMQTMQGESMKNPDYRANLEANIRKLLQSQHPQQEMEKWVQAGAVQGKVQRQFLQDLSTVD</sequence>
<dbReference type="InterPro" id="IPR011990">
    <property type="entry name" value="TPR-like_helical_dom_sf"/>
</dbReference>
<proteinExistence type="predicted"/>
<name>A0ABS4JG05_9BACL</name>
<gene>
    <name evidence="1" type="ORF">J2Z69_001680</name>
</gene>
<dbReference type="SUPFAM" id="SSF49452">
    <property type="entry name" value="Starch-binding domain-like"/>
    <property type="match status" value="1"/>
</dbReference>
<dbReference type="EMBL" id="JAGGLD010000002">
    <property type="protein sequence ID" value="MBP2000649.1"/>
    <property type="molecule type" value="Genomic_DNA"/>
</dbReference>
<organism evidence="1 2">
    <name type="scientific">Paenibacillus shirakamiensis</name>
    <dbReference type="NCBI Taxonomy" id="1265935"/>
    <lineage>
        <taxon>Bacteria</taxon>
        <taxon>Bacillati</taxon>
        <taxon>Bacillota</taxon>
        <taxon>Bacilli</taxon>
        <taxon>Bacillales</taxon>
        <taxon>Paenibacillaceae</taxon>
        <taxon>Paenibacillus</taxon>
    </lineage>
</organism>
<dbReference type="SMART" id="SM00028">
    <property type="entry name" value="TPR"/>
    <property type="match status" value="2"/>
</dbReference>
<dbReference type="InterPro" id="IPR013783">
    <property type="entry name" value="Ig-like_fold"/>
</dbReference>
<dbReference type="Gene3D" id="1.25.40.10">
    <property type="entry name" value="Tetratricopeptide repeat domain"/>
    <property type="match status" value="2"/>
</dbReference>
<dbReference type="Gene3D" id="2.60.40.1120">
    <property type="entry name" value="Carboxypeptidase-like, regulatory domain"/>
    <property type="match status" value="1"/>
</dbReference>
<comment type="caution">
    <text evidence="1">The sequence shown here is derived from an EMBL/GenBank/DDBJ whole genome shotgun (WGS) entry which is preliminary data.</text>
</comment>
<evidence type="ECO:0000313" key="1">
    <source>
        <dbReference type="EMBL" id="MBP2000649.1"/>
    </source>
</evidence>
<keyword evidence="2" id="KW-1185">Reference proteome</keyword>
<dbReference type="Gene3D" id="2.60.40.10">
    <property type="entry name" value="Immunoglobulins"/>
    <property type="match status" value="1"/>
</dbReference>
<dbReference type="SUPFAM" id="SSF48452">
    <property type="entry name" value="TPR-like"/>
    <property type="match status" value="1"/>
</dbReference>
<evidence type="ECO:0000313" key="2">
    <source>
        <dbReference type="Proteomes" id="UP001519288"/>
    </source>
</evidence>
<reference evidence="1 2" key="1">
    <citation type="submission" date="2021-03" db="EMBL/GenBank/DDBJ databases">
        <title>Genomic Encyclopedia of Type Strains, Phase IV (KMG-IV): sequencing the most valuable type-strain genomes for metagenomic binning, comparative biology and taxonomic classification.</title>
        <authorList>
            <person name="Goeker M."/>
        </authorList>
    </citation>
    <scope>NUCLEOTIDE SEQUENCE [LARGE SCALE GENOMIC DNA]</scope>
    <source>
        <strain evidence="1 2">DSM 26806</strain>
    </source>
</reference>
<accession>A0ABS4JG05</accession>